<comment type="caution">
    <text evidence="4">The sequence shown here is derived from an EMBL/GenBank/DDBJ whole genome shotgun (WGS) entry which is preliminary data.</text>
</comment>
<dbReference type="PANTHER" id="PTHR43877">
    <property type="entry name" value="AMINOALKYLPHOSPHONATE N-ACETYLTRANSFERASE-RELATED-RELATED"/>
    <property type="match status" value="1"/>
</dbReference>
<dbReference type="InterPro" id="IPR016181">
    <property type="entry name" value="Acyl_CoA_acyltransferase"/>
</dbReference>
<dbReference type="Pfam" id="PF00583">
    <property type="entry name" value="Acetyltransf_1"/>
    <property type="match status" value="1"/>
</dbReference>
<dbReference type="Gene3D" id="3.40.630.30">
    <property type="match status" value="1"/>
</dbReference>
<evidence type="ECO:0000259" key="3">
    <source>
        <dbReference type="PROSITE" id="PS51186"/>
    </source>
</evidence>
<dbReference type="PANTHER" id="PTHR43877:SF1">
    <property type="entry name" value="ACETYLTRANSFERASE"/>
    <property type="match status" value="1"/>
</dbReference>
<keyword evidence="2" id="KW-0012">Acyltransferase</keyword>
<name>A0ABP7IR67_9ACTN</name>
<evidence type="ECO:0000256" key="2">
    <source>
        <dbReference type="ARBA" id="ARBA00023315"/>
    </source>
</evidence>
<dbReference type="PROSITE" id="PS51186">
    <property type="entry name" value="GNAT"/>
    <property type="match status" value="1"/>
</dbReference>
<dbReference type="CDD" id="cd04301">
    <property type="entry name" value="NAT_SF"/>
    <property type="match status" value="1"/>
</dbReference>
<feature type="domain" description="N-acetyltransferase" evidence="3">
    <location>
        <begin position="2"/>
        <end position="171"/>
    </location>
</feature>
<proteinExistence type="predicted"/>
<dbReference type="EMBL" id="BAAAZR010000019">
    <property type="protein sequence ID" value="GAA3824445.1"/>
    <property type="molecule type" value="Genomic_DNA"/>
</dbReference>
<dbReference type="SUPFAM" id="SSF55729">
    <property type="entry name" value="Acyl-CoA N-acyltransferases (Nat)"/>
    <property type="match status" value="1"/>
</dbReference>
<evidence type="ECO:0000256" key="1">
    <source>
        <dbReference type="ARBA" id="ARBA00022679"/>
    </source>
</evidence>
<evidence type="ECO:0000313" key="5">
    <source>
        <dbReference type="Proteomes" id="UP001500888"/>
    </source>
</evidence>
<protein>
    <submittedName>
        <fullName evidence="4">GNAT family N-acetyltransferase</fullName>
    </submittedName>
</protein>
<dbReference type="InterPro" id="IPR050832">
    <property type="entry name" value="Bact_Acetyltransf"/>
</dbReference>
<dbReference type="InterPro" id="IPR000182">
    <property type="entry name" value="GNAT_dom"/>
</dbReference>
<keyword evidence="1" id="KW-0808">Transferase</keyword>
<accession>A0ABP7IR67</accession>
<dbReference type="RefSeq" id="WP_344945230.1">
    <property type="nucleotide sequence ID" value="NZ_BAAAZR010000019.1"/>
</dbReference>
<organism evidence="4 5">
    <name type="scientific">Sphaerisporangium flaviroseum</name>
    <dbReference type="NCBI Taxonomy" id="509199"/>
    <lineage>
        <taxon>Bacteria</taxon>
        <taxon>Bacillati</taxon>
        <taxon>Actinomycetota</taxon>
        <taxon>Actinomycetes</taxon>
        <taxon>Streptosporangiales</taxon>
        <taxon>Streptosporangiaceae</taxon>
        <taxon>Sphaerisporangium</taxon>
    </lineage>
</organism>
<evidence type="ECO:0000313" key="4">
    <source>
        <dbReference type="EMBL" id="GAA3824445.1"/>
    </source>
</evidence>
<dbReference type="Proteomes" id="UP001500888">
    <property type="component" value="Unassembled WGS sequence"/>
</dbReference>
<gene>
    <name evidence="4" type="ORF">GCM10022226_51400</name>
</gene>
<sequence>MPAVREMRAADIEAVSSVRIAGWRSAYPGIVPRSHLDALSLEDDVLARRERFARRDGTTLDLVAEDGGTVVGWLSMGPCRDPDARPDDGEIYALYVRPDLLGTGVGRALGEAALRAAGERPFRRLLLWVLEDNTRARRFYDRAGFRPDGTRTLWEIAGTSIPELRYRVEVPPTGEHETVRP</sequence>
<keyword evidence="5" id="KW-1185">Reference proteome</keyword>
<reference evidence="5" key="1">
    <citation type="journal article" date="2019" name="Int. J. Syst. Evol. Microbiol.">
        <title>The Global Catalogue of Microorganisms (GCM) 10K type strain sequencing project: providing services to taxonomists for standard genome sequencing and annotation.</title>
        <authorList>
            <consortium name="The Broad Institute Genomics Platform"/>
            <consortium name="The Broad Institute Genome Sequencing Center for Infectious Disease"/>
            <person name="Wu L."/>
            <person name="Ma J."/>
        </authorList>
    </citation>
    <scope>NUCLEOTIDE SEQUENCE [LARGE SCALE GENOMIC DNA]</scope>
    <source>
        <strain evidence="5">JCM 16908</strain>
    </source>
</reference>